<feature type="transmembrane region" description="Helical" evidence="1">
    <location>
        <begin position="20"/>
        <end position="42"/>
    </location>
</feature>
<organism evidence="2 3">
    <name type="scientific">Pseudomonas cannabina</name>
    <dbReference type="NCBI Taxonomy" id="86840"/>
    <lineage>
        <taxon>Bacteria</taxon>
        <taxon>Pseudomonadati</taxon>
        <taxon>Pseudomonadota</taxon>
        <taxon>Gammaproteobacteria</taxon>
        <taxon>Pseudomonadales</taxon>
        <taxon>Pseudomonadaceae</taxon>
        <taxon>Pseudomonas</taxon>
    </lineage>
</organism>
<gene>
    <name evidence="2" type="ORF">ALO81_03625</name>
</gene>
<dbReference type="EMBL" id="LJPX01000092">
    <property type="protein sequence ID" value="KPW79874.1"/>
    <property type="molecule type" value="Genomic_DNA"/>
</dbReference>
<keyword evidence="1" id="KW-1133">Transmembrane helix</keyword>
<feature type="transmembrane region" description="Helical" evidence="1">
    <location>
        <begin position="102"/>
        <end position="122"/>
    </location>
</feature>
<feature type="transmembrane region" description="Helical" evidence="1">
    <location>
        <begin position="76"/>
        <end position="96"/>
    </location>
</feature>
<evidence type="ECO:0000313" key="2">
    <source>
        <dbReference type="EMBL" id="KPW79874.1"/>
    </source>
</evidence>
<dbReference type="RefSeq" id="WP_162234934.1">
    <property type="nucleotide sequence ID" value="NZ_LJPX01000092.1"/>
</dbReference>
<keyword evidence="1" id="KW-0472">Membrane</keyword>
<feature type="non-terminal residue" evidence="2">
    <location>
        <position position="1"/>
    </location>
</feature>
<dbReference type="PATRIC" id="fig|86840.3.peg.5286"/>
<sequence>RMTDRHNYYAFRARYFPSFLGSMFLTLFAVVIATSQVSHVWFGDVADIGMYQVVFLIGASMLLALAGLLISRGRSWGVWGLVAIMVASLLAVLTAYPSNGPGVLVFIYVLGLIFPLLGLLLLNSKLHREMRAEFVALRFERKESSVEARRQARLEKNRERLRKNKARHK</sequence>
<comment type="caution">
    <text evidence="2">The sequence shown here is derived from an EMBL/GenBank/DDBJ whole genome shotgun (WGS) entry which is preliminary data.</text>
</comment>
<evidence type="ECO:0000313" key="3">
    <source>
        <dbReference type="Proteomes" id="UP000050564"/>
    </source>
</evidence>
<accession>A0A0P9M7N4</accession>
<protein>
    <submittedName>
        <fullName evidence="2">Uncharacterized protein</fullName>
    </submittedName>
</protein>
<dbReference type="Proteomes" id="UP000050564">
    <property type="component" value="Unassembled WGS sequence"/>
</dbReference>
<evidence type="ECO:0000256" key="1">
    <source>
        <dbReference type="SAM" id="Phobius"/>
    </source>
</evidence>
<keyword evidence="1" id="KW-0812">Transmembrane</keyword>
<feature type="transmembrane region" description="Helical" evidence="1">
    <location>
        <begin position="48"/>
        <end position="69"/>
    </location>
</feature>
<reference evidence="2 3" key="1">
    <citation type="submission" date="2015-09" db="EMBL/GenBank/DDBJ databases">
        <title>Genome announcement of multiple Pseudomonas syringae strains.</title>
        <authorList>
            <person name="Thakur S."/>
            <person name="Wang P.W."/>
            <person name="Gong Y."/>
            <person name="Weir B.S."/>
            <person name="Guttman D.S."/>
        </authorList>
    </citation>
    <scope>NUCLEOTIDE SEQUENCE [LARGE SCALE GENOMIC DNA]</scope>
    <source>
        <strain evidence="2 3">ICMP2823</strain>
    </source>
</reference>
<proteinExistence type="predicted"/>
<name>A0A0P9M7N4_PSECA</name>
<dbReference type="AlphaFoldDB" id="A0A0P9M7N4"/>